<dbReference type="RefSeq" id="WP_172106454.1">
    <property type="nucleotide sequence ID" value="NZ_CP038017.1"/>
</dbReference>
<dbReference type="GO" id="GO:0006772">
    <property type="term" value="P:thiamine metabolic process"/>
    <property type="evidence" value="ECO:0007669"/>
    <property type="project" value="UniProtKB-UniRule"/>
</dbReference>
<keyword evidence="4" id="KW-0067">ATP-binding</keyword>
<name>A0A6M3HT36_9GAMM</name>
<keyword evidence="3 7" id="KW-0418">Kinase</keyword>
<dbReference type="GO" id="GO:0009229">
    <property type="term" value="P:thiamine diphosphate biosynthetic process"/>
    <property type="evidence" value="ECO:0007669"/>
    <property type="project" value="InterPro"/>
</dbReference>
<sequence length="216" mass="24515">MSNAILFLDGKIDLSFCQKYIADNQLNLPIFCADGAYLKVKGSYSINKKIEKVIGDFDSYNVIDNDLFLIKDDQYSTDFEKCLDFLLENHFTKVYVFGASEGEMDHFLGNISTAKSYKKKIEIEFIDIYSRYFFISKEFTISGVLGRMFSVMPFGSAVNIYYNGLKYPLNGESLSLGAMMGTRNYAVEDIVKISYSTGDILLFISHGEYKGKIDVL</sequence>
<dbReference type="Proteomes" id="UP000503320">
    <property type="component" value="Chromosome"/>
</dbReference>
<organism evidence="7 8">
    <name type="scientific">Allofrancisella frigidaquae</name>
    <dbReference type="NCBI Taxonomy" id="1085644"/>
    <lineage>
        <taxon>Bacteria</taxon>
        <taxon>Pseudomonadati</taxon>
        <taxon>Pseudomonadota</taxon>
        <taxon>Gammaproteobacteria</taxon>
        <taxon>Thiotrichales</taxon>
        <taxon>Francisellaceae</taxon>
        <taxon>Allofrancisella</taxon>
    </lineage>
</organism>
<dbReference type="KEGG" id="afri:E3E15_02415"/>
<keyword evidence="2" id="KW-0547">Nucleotide-binding</keyword>
<dbReference type="EMBL" id="CP038017">
    <property type="protein sequence ID" value="QIV94267.1"/>
    <property type="molecule type" value="Genomic_DNA"/>
</dbReference>
<evidence type="ECO:0000259" key="6">
    <source>
        <dbReference type="SMART" id="SM00983"/>
    </source>
</evidence>
<accession>A0A6M3HT36</accession>
<dbReference type="Pfam" id="PF04263">
    <property type="entry name" value="TPK_catalytic"/>
    <property type="match status" value="1"/>
</dbReference>
<dbReference type="Pfam" id="PF04265">
    <property type="entry name" value="TPK_B1_binding"/>
    <property type="match status" value="1"/>
</dbReference>
<evidence type="ECO:0000256" key="2">
    <source>
        <dbReference type="ARBA" id="ARBA00022741"/>
    </source>
</evidence>
<dbReference type="EC" id="2.7.6.2" evidence="5"/>
<dbReference type="NCBIfam" id="TIGR01378">
    <property type="entry name" value="thi_PPkinase"/>
    <property type="match status" value="1"/>
</dbReference>
<dbReference type="PANTHER" id="PTHR41299:SF1">
    <property type="entry name" value="THIAMINE PYROPHOSPHOKINASE"/>
    <property type="match status" value="1"/>
</dbReference>
<dbReference type="GO" id="GO:0016301">
    <property type="term" value="F:kinase activity"/>
    <property type="evidence" value="ECO:0007669"/>
    <property type="project" value="UniProtKB-KW"/>
</dbReference>
<feature type="domain" description="Thiamin pyrophosphokinase thiamin-binding" evidence="6">
    <location>
        <begin position="143"/>
        <end position="201"/>
    </location>
</feature>
<dbReference type="InterPro" id="IPR006282">
    <property type="entry name" value="Thi_PPkinase"/>
</dbReference>
<dbReference type="SUPFAM" id="SSF63862">
    <property type="entry name" value="Thiamin pyrophosphokinase, substrate-binding domain"/>
    <property type="match status" value="1"/>
</dbReference>
<dbReference type="InterPro" id="IPR036759">
    <property type="entry name" value="TPK_catalytic_sf"/>
</dbReference>
<keyword evidence="8" id="KW-1185">Reference proteome</keyword>
<dbReference type="GO" id="GO:0005524">
    <property type="term" value="F:ATP binding"/>
    <property type="evidence" value="ECO:0007669"/>
    <property type="project" value="UniProtKB-KW"/>
</dbReference>
<keyword evidence="1 7" id="KW-0808">Transferase</keyword>
<evidence type="ECO:0000256" key="4">
    <source>
        <dbReference type="ARBA" id="ARBA00022840"/>
    </source>
</evidence>
<evidence type="ECO:0000313" key="7">
    <source>
        <dbReference type="EMBL" id="QIV94267.1"/>
    </source>
</evidence>
<dbReference type="PANTHER" id="PTHR41299">
    <property type="entry name" value="THIAMINE PYROPHOSPHOKINASE"/>
    <property type="match status" value="1"/>
</dbReference>
<dbReference type="InterPro" id="IPR053149">
    <property type="entry name" value="TPK"/>
</dbReference>
<proteinExistence type="predicted"/>
<dbReference type="InterPro" id="IPR036371">
    <property type="entry name" value="TPK_B1-bd_sf"/>
</dbReference>
<evidence type="ECO:0000256" key="1">
    <source>
        <dbReference type="ARBA" id="ARBA00022679"/>
    </source>
</evidence>
<dbReference type="GO" id="GO:0030975">
    <property type="term" value="F:thiamine binding"/>
    <property type="evidence" value="ECO:0007669"/>
    <property type="project" value="InterPro"/>
</dbReference>
<dbReference type="Gene3D" id="3.40.50.10240">
    <property type="entry name" value="Thiamin pyrophosphokinase, catalytic domain"/>
    <property type="match status" value="1"/>
</dbReference>
<dbReference type="InterPro" id="IPR007373">
    <property type="entry name" value="Thiamin_PyroPKinase_B1-bd"/>
</dbReference>
<dbReference type="CDD" id="cd07995">
    <property type="entry name" value="TPK"/>
    <property type="match status" value="1"/>
</dbReference>
<evidence type="ECO:0000313" key="8">
    <source>
        <dbReference type="Proteomes" id="UP000503320"/>
    </source>
</evidence>
<dbReference type="InterPro" id="IPR007371">
    <property type="entry name" value="TPK_catalytic"/>
</dbReference>
<dbReference type="SUPFAM" id="SSF63999">
    <property type="entry name" value="Thiamin pyrophosphokinase, catalytic domain"/>
    <property type="match status" value="1"/>
</dbReference>
<reference evidence="7 8" key="1">
    <citation type="submission" date="2019-03" db="EMBL/GenBank/DDBJ databases">
        <title>Complete Genome Sequence of Allofrancisella frigidaquae Strain SYSU 10HL1970 Isolated from Water-Cooling Systems in China.</title>
        <authorList>
            <person name="Ohrman C."/>
            <person name="Uneklint I."/>
            <person name="Sjodin A."/>
        </authorList>
    </citation>
    <scope>NUCLEOTIDE SEQUENCE [LARGE SCALE GENOMIC DNA]</scope>
    <source>
        <strain evidence="7 8">SYSU 10HL1970</strain>
    </source>
</reference>
<gene>
    <name evidence="7" type="ORF">E3E15_02415</name>
</gene>
<evidence type="ECO:0000256" key="5">
    <source>
        <dbReference type="NCBIfam" id="TIGR01378"/>
    </source>
</evidence>
<protein>
    <recommendedName>
        <fullName evidence="5">Thiamine diphosphokinase</fullName>
        <ecNumber evidence="5">2.7.6.2</ecNumber>
    </recommendedName>
</protein>
<dbReference type="GO" id="GO:0004788">
    <property type="term" value="F:thiamine diphosphokinase activity"/>
    <property type="evidence" value="ECO:0007669"/>
    <property type="project" value="UniProtKB-UniRule"/>
</dbReference>
<dbReference type="SMART" id="SM00983">
    <property type="entry name" value="TPK_B1_binding"/>
    <property type="match status" value="1"/>
</dbReference>
<evidence type="ECO:0000256" key="3">
    <source>
        <dbReference type="ARBA" id="ARBA00022777"/>
    </source>
</evidence>
<dbReference type="AlphaFoldDB" id="A0A6M3HT36"/>